<dbReference type="InterPro" id="IPR027417">
    <property type="entry name" value="P-loop_NTPase"/>
</dbReference>
<dbReference type="FunFam" id="3.40.50.1000:FF:000078">
    <property type="entry name" value="Bifunctional polynucleotide phosphatase/kinase"/>
    <property type="match status" value="1"/>
</dbReference>
<keyword evidence="2" id="KW-0227">DNA damage</keyword>
<dbReference type="InterPro" id="IPR008984">
    <property type="entry name" value="SMAD_FHA_dom_sf"/>
</dbReference>
<dbReference type="FunFam" id="3.40.50.300:FF:000737">
    <property type="entry name" value="Bifunctional polynucleotide phosphatase/kinase"/>
    <property type="match status" value="1"/>
</dbReference>
<proteinExistence type="predicted"/>
<dbReference type="GO" id="GO:0046403">
    <property type="term" value="F:polynucleotide 3'-phosphatase activity"/>
    <property type="evidence" value="ECO:0007669"/>
    <property type="project" value="InterPro"/>
</dbReference>
<evidence type="ECO:0000256" key="3">
    <source>
        <dbReference type="ARBA" id="ARBA00022801"/>
    </source>
</evidence>
<name>A0A195BLQ4_9HYME</name>
<dbReference type="Pfam" id="PF17913">
    <property type="entry name" value="FHA_2"/>
    <property type="match status" value="1"/>
</dbReference>
<evidence type="ECO:0000256" key="2">
    <source>
        <dbReference type="ARBA" id="ARBA00022763"/>
    </source>
</evidence>
<dbReference type="InterPro" id="IPR006551">
    <property type="entry name" value="Polynucleotide_phosphatase"/>
</dbReference>
<keyword evidence="3" id="KW-0378">Hydrolase</keyword>
<evidence type="ECO:0000256" key="6">
    <source>
        <dbReference type="SAM" id="MobiDB-lite"/>
    </source>
</evidence>
<keyword evidence="9" id="KW-1185">Reference proteome</keyword>
<dbReference type="InterPro" id="IPR013954">
    <property type="entry name" value="PNK3P"/>
</dbReference>
<dbReference type="InterPro" id="IPR041388">
    <property type="entry name" value="FHA_2"/>
</dbReference>
<dbReference type="GO" id="GO:0046404">
    <property type="term" value="F:ATP-dependent polydeoxyribonucleotide 5'-hydroxyl-kinase activity"/>
    <property type="evidence" value="ECO:0007669"/>
    <property type="project" value="InterPro"/>
</dbReference>
<dbReference type="PANTHER" id="PTHR12083:SF9">
    <property type="entry name" value="BIFUNCTIONAL POLYNUCLEOTIDE PHOSPHATASE_KINASE"/>
    <property type="match status" value="1"/>
</dbReference>
<dbReference type="STRING" id="520822.A0A195BLQ4"/>
<keyword evidence="5" id="KW-0539">Nucleus</keyword>
<dbReference type="SUPFAM" id="SSF49879">
    <property type="entry name" value="SMAD/FHA domain"/>
    <property type="match status" value="1"/>
</dbReference>
<evidence type="ECO:0000256" key="1">
    <source>
        <dbReference type="ARBA" id="ARBA00004123"/>
    </source>
</evidence>
<accession>A0A195BLQ4</accession>
<evidence type="ECO:0000259" key="7">
    <source>
        <dbReference type="Pfam" id="PF17913"/>
    </source>
</evidence>
<dbReference type="PANTHER" id="PTHR12083">
    <property type="entry name" value="BIFUNCTIONAL POLYNUCLEOTIDE PHOSPHATASE/KINASE"/>
    <property type="match status" value="1"/>
</dbReference>
<dbReference type="GO" id="GO:0005634">
    <property type="term" value="C:nucleus"/>
    <property type="evidence" value="ECO:0007669"/>
    <property type="project" value="UniProtKB-SubCell"/>
</dbReference>
<dbReference type="Pfam" id="PF08645">
    <property type="entry name" value="PNK3P"/>
    <property type="match status" value="1"/>
</dbReference>
<dbReference type="GO" id="GO:0003690">
    <property type="term" value="F:double-stranded DNA binding"/>
    <property type="evidence" value="ECO:0007669"/>
    <property type="project" value="TreeGrafter"/>
</dbReference>
<dbReference type="NCBIfam" id="TIGR01663">
    <property type="entry name" value="PNK-3'Pase"/>
    <property type="match status" value="1"/>
</dbReference>
<feature type="domain" description="PNK FHA" evidence="7">
    <location>
        <begin position="44"/>
        <end position="114"/>
    </location>
</feature>
<keyword evidence="4" id="KW-0234">DNA repair</keyword>
<evidence type="ECO:0000256" key="4">
    <source>
        <dbReference type="ARBA" id="ARBA00023204"/>
    </source>
</evidence>
<protein>
    <submittedName>
        <fullName evidence="8">Bifunctional polynucleotide phosphatase/kinase</fullName>
    </submittedName>
</protein>
<dbReference type="NCBIfam" id="TIGR01662">
    <property type="entry name" value="HAD-SF-IIIA"/>
    <property type="match status" value="1"/>
</dbReference>
<dbReference type="Proteomes" id="UP000078540">
    <property type="component" value="Unassembled WGS sequence"/>
</dbReference>
<keyword evidence="8" id="KW-0418">Kinase</keyword>
<dbReference type="SUPFAM" id="SSF56784">
    <property type="entry name" value="HAD-like"/>
    <property type="match status" value="1"/>
</dbReference>
<dbReference type="CDD" id="cd01625">
    <property type="entry name" value="HAD_PNP"/>
    <property type="match status" value="1"/>
</dbReference>
<comment type="subcellular location">
    <subcellularLocation>
        <location evidence="1">Nucleus</location>
    </subcellularLocation>
</comment>
<dbReference type="InterPro" id="IPR036412">
    <property type="entry name" value="HAD-like_sf"/>
</dbReference>
<evidence type="ECO:0000313" key="8">
    <source>
        <dbReference type="EMBL" id="KYM85732.1"/>
    </source>
</evidence>
<dbReference type="InterPro" id="IPR006550">
    <property type="entry name" value="PNKP"/>
</dbReference>
<dbReference type="AlphaFoldDB" id="A0A195BLQ4"/>
<dbReference type="Gene3D" id="3.40.50.300">
    <property type="entry name" value="P-loop containing nucleotide triphosphate hydrolases"/>
    <property type="match status" value="1"/>
</dbReference>
<feature type="region of interest" description="Disordered" evidence="6">
    <location>
        <begin position="159"/>
        <end position="223"/>
    </location>
</feature>
<dbReference type="Pfam" id="PF13671">
    <property type="entry name" value="AAA_33"/>
    <property type="match status" value="1"/>
</dbReference>
<dbReference type="SUPFAM" id="SSF52540">
    <property type="entry name" value="P-loop containing nucleoside triphosphate hydrolases"/>
    <property type="match status" value="1"/>
</dbReference>
<feature type="compositionally biased region" description="Basic and acidic residues" evidence="6">
    <location>
        <begin position="159"/>
        <end position="191"/>
    </location>
</feature>
<dbReference type="NCBIfam" id="TIGR01664">
    <property type="entry name" value="DNA-3'-Pase"/>
    <property type="match status" value="1"/>
</dbReference>
<feature type="compositionally biased region" description="Low complexity" evidence="6">
    <location>
        <begin position="202"/>
        <end position="221"/>
    </location>
</feature>
<dbReference type="EMBL" id="KQ976450">
    <property type="protein sequence ID" value="KYM85732.1"/>
    <property type="molecule type" value="Genomic_DNA"/>
</dbReference>
<keyword evidence="8" id="KW-0808">Transferase</keyword>
<organism evidence="8 9">
    <name type="scientific">Atta colombica</name>
    <dbReference type="NCBI Taxonomy" id="520822"/>
    <lineage>
        <taxon>Eukaryota</taxon>
        <taxon>Metazoa</taxon>
        <taxon>Ecdysozoa</taxon>
        <taxon>Arthropoda</taxon>
        <taxon>Hexapoda</taxon>
        <taxon>Insecta</taxon>
        <taxon>Pterygota</taxon>
        <taxon>Neoptera</taxon>
        <taxon>Endopterygota</taxon>
        <taxon>Hymenoptera</taxon>
        <taxon>Apocrita</taxon>
        <taxon>Aculeata</taxon>
        <taxon>Formicoidea</taxon>
        <taxon>Formicidae</taxon>
        <taxon>Myrmicinae</taxon>
        <taxon>Atta</taxon>
    </lineage>
</organism>
<reference evidence="8 9" key="1">
    <citation type="submission" date="2015-09" db="EMBL/GenBank/DDBJ databases">
        <title>Atta colombica WGS genome.</title>
        <authorList>
            <person name="Nygaard S."/>
            <person name="Hu H."/>
            <person name="Boomsma J."/>
            <person name="Zhang G."/>
        </authorList>
    </citation>
    <scope>NUCLEOTIDE SEQUENCE [LARGE SCALE GENOMIC DNA]</scope>
    <source>
        <strain evidence="8">Treedump-2</strain>
        <tissue evidence="8">Whole body</tissue>
    </source>
</reference>
<sequence length="598" mass="68169">MRTNSRQLITSLPLAIVDCHRCSREFAIIRISRCVAMSIPVKSCYLRTLEGIPTNVYLPDNTPIFVGRSPETGITDVKCSRQQVRLCANYTEAIVTIQQIGPHACGFNGFKTQKDVKFVAKHNDRLELLYGKHVFEIEFNPPPSVNNFALRKRLYESETKETEGKTKMLKSDDCSDNHSEESENDREEERSPSNGIYINQKTFSTDSSTSSEQSTESSNTSAKWDSVDNGKLLIYTAPSVQNRPKVAAYDMDGTLIRTKSGLVFPKDCNDWQLLYHDVPGKLNQLHMTGYKIVIFTNQAGLSTGKFKISDFKGKIEKVVQKIGVPIQVFIAVGKSIYRKPTIGMWEFLEKEKNGSITINKAKSFYVGDAAGRPKNWAPGKKKDHSSVDRLMALNVDVKFETPEEHFLKRKAPPYELPKFNPKNLSQIDICKPADAELTLIQQEIILMVGSPGSGKSYFTKNHLKEYGYVNRDTLGSWQKCIAAVQQYLNERKSIVIDNTNPNKASRERYIEVAKKCNVPVRCFVMTTSLEHAKHNNKFRELTDPNHTPINDIIIHSYMKNYEPPTLEEGFKEIVEINFIPNFRNEQDRRLYEMYLLEN</sequence>
<evidence type="ECO:0000313" key="9">
    <source>
        <dbReference type="Proteomes" id="UP000078540"/>
    </source>
</evidence>
<dbReference type="Gene3D" id="2.60.200.20">
    <property type="match status" value="1"/>
</dbReference>
<dbReference type="Gene3D" id="3.40.50.1000">
    <property type="entry name" value="HAD superfamily/HAD-like"/>
    <property type="match status" value="1"/>
</dbReference>
<dbReference type="GO" id="GO:0006281">
    <property type="term" value="P:DNA repair"/>
    <property type="evidence" value="ECO:0007669"/>
    <property type="project" value="UniProtKB-KW"/>
</dbReference>
<dbReference type="InterPro" id="IPR023214">
    <property type="entry name" value="HAD_sf"/>
</dbReference>
<gene>
    <name evidence="8" type="ORF">ALC53_04513</name>
</gene>
<dbReference type="InterPro" id="IPR006549">
    <property type="entry name" value="HAD-SF_hydro_IIIA"/>
</dbReference>
<evidence type="ECO:0000256" key="5">
    <source>
        <dbReference type="ARBA" id="ARBA00023242"/>
    </source>
</evidence>